<dbReference type="InterPro" id="IPR013856">
    <property type="entry name" value="Peptidase_M4_domain"/>
</dbReference>
<evidence type="ECO:0000256" key="8">
    <source>
        <dbReference type="ARBA" id="ARBA00023049"/>
    </source>
</evidence>
<dbReference type="InterPro" id="IPR007484">
    <property type="entry name" value="Peptidase_M28"/>
</dbReference>
<evidence type="ECO:0000256" key="2">
    <source>
        <dbReference type="ARBA" id="ARBA00009388"/>
    </source>
</evidence>
<evidence type="ECO:0000256" key="9">
    <source>
        <dbReference type="SAM" id="MobiDB-lite"/>
    </source>
</evidence>
<comment type="similarity">
    <text evidence="1">Belongs to the peptidase M28 family. M28A subfamily.</text>
</comment>
<dbReference type="InterPro" id="IPR001570">
    <property type="entry name" value="Peptidase_M4_C_domain"/>
</dbReference>
<dbReference type="Gene3D" id="3.10.450.490">
    <property type="match status" value="1"/>
</dbReference>
<dbReference type="CDD" id="cd09597">
    <property type="entry name" value="M4_TLP"/>
    <property type="match status" value="1"/>
</dbReference>
<sequence length="1093" mass="111463">MNPKIRPGVVAVLATAVAAASLAAAPGASASARTWSVPAGSSPVGSALAGYALAASTADPSPAFSPPSTDERKRAISSAGSALLTDATALHASSDDAFQLERSVAGSQGLQYLTYRRTHRGLPVYGGDVVVATDKSGQVVQTVTTGQRATLKIDPKSSVTASEAATTARAKLSVVESVGEPTLLVHAIGERPRLAWEVVVTGATDKGPSVLHVYVDARDGSAFDSWDEVKGGTGNSNYNGPVTFNTSGSGSSYSMTDTTRPGLRCGGQGGTAYTKSTDTWGNGSGTDLETACVDAMFAAQKEWDMLRDWLGRNGFNGSGGAFPARVGLNDVNAYWNGSYTNFGHNQANNKQATPIDVVAHEYGHAVFQYSGSSQQSSSNEEGGLNESTGDIFGALTEHYANEPAPYDTPDYLVGEGVNLTGTGPIRNMYNPSALGDPNCYSASIPSTEVHKAAGPQNHWFYLLAEGSNPGGGKPTSPTCNSTTVAGVGIQKAGRIFLAGLNTKTAPWTHAKARVATLNAAKSLFPGSCVEFDATKAAWAAVSVPAQAGEPTCTATPGNDFSVSLSPSSGTVQPGQSVTATVTTAVTGGNAQSLTLSTRTPLPSGVSTSFSPSTINSGQSSTLTISTSSSVANGTYPLTVVATGASGTKETAFSLVVGAPSTGAPDIAVANVTAHLNQLQSIATSNGGTRASGSAGYTASLNYVKGKLDAAGYTTRIQNFTYNGATHANLIADWPAGPTGPTVMLGGHLDSVSAGLGINDNGSGSAALLEVALTLASRNPTLTKHVRFGWWGAEEQGMRGSTYYVQNGGATGVESYLNFDMLGSPNPGYFVYKDDAAIQKVFTDYFTSINVATEPETGADGRSDHAPFKNAGVRVGGLFSGAEGVKTAAQAQKWGGTAGQAYDSCYHSACDRYPANVNTTALDRNSDAVAAALWKLAVSGTSVPTDDFALSLSPSSASVQAGQSATATVGTQVTSGNAQSVTLSANAPSGITVSFSPSTVTAGQSSTVTIATSATTTAGTYTITVNGNGTAANHSATFTLTVGGGGQGDTWAPYTTYAAGDVVTYGGVRYRCLQGHTALPGWEPPLVPALWQKI</sequence>
<evidence type="ECO:0000256" key="5">
    <source>
        <dbReference type="ARBA" id="ARBA00022729"/>
    </source>
</evidence>
<dbReference type="Gene3D" id="3.10.170.10">
    <property type="match status" value="1"/>
</dbReference>
<comment type="similarity">
    <text evidence="2">Belongs to the peptidase M4 family.</text>
</comment>
<proteinExistence type="inferred from homology"/>
<dbReference type="InterPro" id="IPR023612">
    <property type="entry name" value="Peptidase_M4"/>
</dbReference>
<evidence type="ECO:0000313" key="12">
    <source>
        <dbReference type="EMBL" id="MFF4771771.1"/>
    </source>
</evidence>
<dbReference type="Gene3D" id="3.40.630.10">
    <property type="entry name" value="Zn peptidases"/>
    <property type="match status" value="1"/>
</dbReference>
<dbReference type="Gene3D" id="1.10.390.10">
    <property type="entry name" value="Neutral Protease Domain 2"/>
    <property type="match status" value="1"/>
</dbReference>
<dbReference type="PANTHER" id="PTHR33794:SF1">
    <property type="entry name" value="BACILLOLYSIN"/>
    <property type="match status" value="1"/>
</dbReference>
<dbReference type="PANTHER" id="PTHR33794">
    <property type="entry name" value="BACILLOLYSIN"/>
    <property type="match status" value="1"/>
</dbReference>
<evidence type="ECO:0000256" key="3">
    <source>
        <dbReference type="ARBA" id="ARBA00022670"/>
    </source>
</evidence>
<gene>
    <name evidence="12" type="ORF">ACFY05_02820</name>
</gene>
<keyword evidence="3" id="KW-0645">Protease</keyword>
<keyword evidence="5 10" id="KW-0732">Signal</keyword>
<evidence type="ECO:0000259" key="11">
    <source>
        <dbReference type="SMART" id="SM00495"/>
    </source>
</evidence>
<organism evidence="12 13">
    <name type="scientific">Microtetraspora fusca</name>
    <dbReference type="NCBI Taxonomy" id="1997"/>
    <lineage>
        <taxon>Bacteria</taxon>
        <taxon>Bacillati</taxon>
        <taxon>Actinomycetota</taxon>
        <taxon>Actinomycetes</taxon>
        <taxon>Streptosporangiales</taxon>
        <taxon>Streptosporangiaceae</taxon>
        <taxon>Microtetraspora</taxon>
    </lineage>
</organism>
<dbReference type="SUPFAM" id="SSF53187">
    <property type="entry name" value="Zn-dependent exopeptidases"/>
    <property type="match status" value="1"/>
</dbReference>
<keyword evidence="7" id="KW-0862">Zinc</keyword>
<keyword evidence="4" id="KW-0479">Metal-binding</keyword>
<dbReference type="RefSeq" id="WP_387340354.1">
    <property type="nucleotide sequence ID" value="NZ_JBIAXI010000002.1"/>
</dbReference>
<accession>A0ABW6UYI9</accession>
<dbReference type="EMBL" id="JBIAXI010000002">
    <property type="protein sequence ID" value="MFF4771771.1"/>
    <property type="molecule type" value="Genomic_DNA"/>
</dbReference>
<dbReference type="Pfam" id="PF07504">
    <property type="entry name" value="FTP"/>
    <property type="match status" value="1"/>
</dbReference>
<dbReference type="Gene3D" id="2.60.40.10">
    <property type="entry name" value="Immunoglobulins"/>
    <property type="match status" value="1"/>
</dbReference>
<dbReference type="SMART" id="SM00495">
    <property type="entry name" value="ChtBD3"/>
    <property type="match status" value="1"/>
</dbReference>
<keyword evidence="13" id="KW-1185">Reference proteome</keyword>
<dbReference type="SUPFAM" id="SSF51055">
    <property type="entry name" value="Carbohydrate binding domain"/>
    <property type="match status" value="1"/>
</dbReference>
<dbReference type="CDD" id="cd03876">
    <property type="entry name" value="M28_SGAP_like"/>
    <property type="match status" value="1"/>
</dbReference>
<dbReference type="Pfam" id="PF02839">
    <property type="entry name" value="CBM_5_12"/>
    <property type="match status" value="1"/>
</dbReference>
<keyword evidence="8" id="KW-0482">Metalloprotease</keyword>
<dbReference type="InterPro" id="IPR041756">
    <property type="entry name" value="M28_SGAP-like"/>
</dbReference>
<feature type="chain" id="PRO_5047424050" evidence="10">
    <location>
        <begin position="31"/>
        <end position="1093"/>
    </location>
</feature>
<dbReference type="InterPro" id="IPR027268">
    <property type="entry name" value="Peptidase_M4/M1_CTD_sf"/>
</dbReference>
<dbReference type="Proteomes" id="UP001602119">
    <property type="component" value="Unassembled WGS sequence"/>
</dbReference>
<dbReference type="Pfam" id="PF02868">
    <property type="entry name" value="Peptidase_M4_C"/>
    <property type="match status" value="1"/>
</dbReference>
<dbReference type="InterPro" id="IPR050728">
    <property type="entry name" value="Zinc_Metalloprotease_M4"/>
</dbReference>
<dbReference type="InterPro" id="IPR013783">
    <property type="entry name" value="Ig-like_fold"/>
</dbReference>
<evidence type="ECO:0000256" key="7">
    <source>
        <dbReference type="ARBA" id="ARBA00022833"/>
    </source>
</evidence>
<comment type="caution">
    <text evidence="12">The sequence shown here is derived from an EMBL/GenBank/DDBJ whole genome shotgun (WGS) entry which is preliminary data.</text>
</comment>
<evidence type="ECO:0000256" key="4">
    <source>
        <dbReference type="ARBA" id="ARBA00022723"/>
    </source>
</evidence>
<dbReference type="InterPro" id="IPR011096">
    <property type="entry name" value="FTP_domain"/>
</dbReference>
<protein>
    <submittedName>
        <fullName evidence="12">M28 family peptidase</fullName>
    </submittedName>
</protein>
<dbReference type="InterPro" id="IPR003610">
    <property type="entry name" value="CBM5/12"/>
</dbReference>
<dbReference type="Pfam" id="PF01447">
    <property type="entry name" value="Peptidase_M4"/>
    <property type="match status" value="1"/>
</dbReference>
<evidence type="ECO:0000256" key="1">
    <source>
        <dbReference type="ARBA" id="ARBA00005957"/>
    </source>
</evidence>
<dbReference type="PRINTS" id="PR00730">
    <property type="entry name" value="THERMOLYSIN"/>
</dbReference>
<dbReference type="CDD" id="cd12214">
    <property type="entry name" value="ChiA1_BD"/>
    <property type="match status" value="1"/>
</dbReference>
<dbReference type="InterPro" id="IPR036573">
    <property type="entry name" value="CBM_sf_5/12"/>
</dbReference>
<dbReference type="Gene3D" id="2.10.10.20">
    <property type="entry name" value="Carbohydrate-binding module superfamily 5/12"/>
    <property type="match status" value="1"/>
</dbReference>
<evidence type="ECO:0000256" key="6">
    <source>
        <dbReference type="ARBA" id="ARBA00022801"/>
    </source>
</evidence>
<dbReference type="Pfam" id="PF04389">
    <property type="entry name" value="Peptidase_M28"/>
    <property type="match status" value="1"/>
</dbReference>
<name>A0ABW6UYI9_MICFU</name>
<feature type="domain" description="Chitin-binding type-3" evidence="11">
    <location>
        <begin position="1047"/>
        <end position="1093"/>
    </location>
</feature>
<feature type="region of interest" description="Disordered" evidence="9">
    <location>
        <begin position="593"/>
        <end position="612"/>
    </location>
</feature>
<reference evidence="12 13" key="1">
    <citation type="submission" date="2024-10" db="EMBL/GenBank/DDBJ databases">
        <title>The Natural Products Discovery Center: Release of the First 8490 Sequenced Strains for Exploring Actinobacteria Biosynthetic Diversity.</title>
        <authorList>
            <person name="Kalkreuter E."/>
            <person name="Kautsar S.A."/>
            <person name="Yang D."/>
            <person name="Bader C.D."/>
            <person name="Teijaro C.N."/>
            <person name="Fluegel L."/>
            <person name="Davis C.M."/>
            <person name="Simpson J.R."/>
            <person name="Lauterbach L."/>
            <person name="Steele A.D."/>
            <person name="Gui C."/>
            <person name="Meng S."/>
            <person name="Li G."/>
            <person name="Viehrig K."/>
            <person name="Ye F."/>
            <person name="Su P."/>
            <person name="Kiefer A.F."/>
            <person name="Nichols A."/>
            <person name="Cepeda A.J."/>
            <person name="Yan W."/>
            <person name="Fan B."/>
            <person name="Jiang Y."/>
            <person name="Adhikari A."/>
            <person name="Zheng C.-J."/>
            <person name="Schuster L."/>
            <person name="Cowan T.M."/>
            <person name="Smanski M.J."/>
            <person name="Chevrette M.G."/>
            <person name="De Carvalho L.P.S."/>
            <person name="Shen B."/>
        </authorList>
    </citation>
    <scope>NUCLEOTIDE SEQUENCE [LARGE SCALE GENOMIC DNA]</scope>
    <source>
        <strain evidence="12 13">NPDC001281</strain>
    </source>
</reference>
<feature type="signal peptide" evidence="10">
    <location>
        <begin position="1"/>
        <end position="30"/>
    </location>
</feature>
<dbReference type="SUPFAM" id="SSF55486">
    <property type="entry name" value="Metalloproteases ('zincins'), catalytic domain"/>
    <property type="match status" value="1"/>
</dbReference>
<evidence type="ECO:0000256" key="10">
    <source>
        <dbReference type="SAM" id="SignalP"/>
    </source>
</evidence>
<keyword evidence="6" id="KW-0378">Hydrolase</keyword>
<evidence type="ECO:0000313" key="13">
    <source>
        <dbReference type="Proteomes" id="UP001602119"/>
    </source>
</evidence>